<name>A0A7G1KK49_9NOCA</name>
<accession>A0A7G1KK49</accession>
<dbReference type="SUPFAM" id="SSF102588">
    <property type="entry name" value="LmbE-like"/>
    <property type="match status" value="1"/>
</dbReference>
<dbReference type="AlphaFoldDB" id="A0A7G1KK49"/>
<dbReference type="EMBL" id="AP023396">
    <property type="protein sequence ID" value="BCK53754.1"/>
    <property type="molecule type" value="Genomic_DNA"/>
</dbReference>
<evidence type="ECO:0000313" key="3">
    <source>
        <dbReference type="Proteomes" id="UP000516173"/>
    </source>
</evidence>
<dbReference type="Pfam" id="PF02585">
    <property type="entry name" value="PIG-L"/>
    <property type="match status" value="1"/>
</dbReference>
<evidence type="ECO:0000256" key="1">
    <source>
        <dbReference type="ARBA" id="ARBA00022833"/>
    </source>
</evidence>
<dbReference type="InterPro" id="IPR003737">
    <property type="entry name" value="GlcNAc_PI_deacetylase-related"/>
</dbReference>
<evidence type="ECO:0000313" key="2">
    <source>
        <dbReference type="EMBL" id="BCK53754.1"/>
    </source>
</evidence>
<dbReference type="InterPro" id="IPR024078">
    <property type="entry name" value="LmbE-like_dom_sf"/>
</dbReference>
<reference evidence="2 3" key="1">
    <citation type="submission" date="2020-08" db="EMBL/GenBank/DDBJ databases">
        <title>Genome Sequencing of Nocardia wallacei strain FMUON74 and assembly.</title>
        <authorList>
            <person name="Toyokawa M."/>
            <person name="Uesaka K."/>
        </authorList>
    </citation>
    <scope>NUCLEOTIDE SEQUENCE [LARGE SCALE GENOMIC DNA]</scope>
    <source>
        <strain evidence="2 3">FMUON74</strain>
    </source>
</reference>
<dbReference type="KEGG" id="nwl:NWFMUON74_15260"/>
<proteinExistence type="predicted"/>
<keyword evidence="3" id="KW-1185">Reference proteome</keyword>
<protein>
    <submittedName>
        <fullName evidence="2">GlcNAc-PI de-N-acetylase</fullName>
    </submittedName>
</protein>
<keyword evidence="1" id="KW-0862">Zinc</keyword>
<sequence length="220" mass="24684">MSLNGDSLTEIAVLGAHCDDIAIGAGGTLLTLADAYPGLRVRALILSGRGTEREGEERHALSAFCPGAQVDVTVYDVADGSAPAEWARIKEALRHFRRRCEPQLILAPNREDAHHDHRLLAELITTEFRDHLVLRYEIVKWEIDTARPTLFHPLAPKIAATKARLLHEHYPSQRYRHWFDERTFLGLARIRGVQCGREFAEAFLIDKVMIDFGRTAGGRG</sequence>
<dbReference type="Gene3D" id="3.40.50.10320">
    <property type="entry name" value="LmbE-like"/>
    <property type="match status" value="1"/>
</dbReference>
<dbReference type="GO" id="GO:0016137">
    <property type="term" value="P:glycoside metabolic process"/>
    <property type="evidence" value="ECO:0007669"/>
    <property type="project" value="UniProtKB-ARBA"/>
</dbReference>
<gene>
    <name evidence="2" type="ORF">NWFMUON74_15260</name>
</gene>
<dbReference type="Proteomes" id="UP000516173">
    <property type="component" value="Chromosome"/>
</dbReference>
<organism evidence="2 3">
    <name type="scientific">Nocardia wallacei</name>
    <dbReference type="NCBI Taxonomy" id="480035"/>
    <lineage>
        <taxon>Bacteria</taxon>
        <taxon>Bacillati</taxon>
        <taxon>Actinomycetota</taxon>
        <taxon>Actinomycetes</taxon>
        <taxon>Mycobacteriales</taxon>
        <taxon>Nocardiaceae</taxon>
        <taxon>Nocardia</taxon>
    </lineage>
</organism>